<keyword evidence="3" id="KW-1185">Reference proteome</keyword>
<dbReference type="Proteomes" id="UP000625735">
    <property type="component" value="Unassembled WGS sequence"/>
</dbReference>
<organism evidence="2 3">
    <name type="scientific">Flavobacterium orientale</name>
    <dbReference type="NCBI Taxonomy" id="1756020"/>
    <lineage>
        <taxon>Bacteria</taxon>
        <taxon>Pseudomonadati</taxon>
        <taxon>Bacteroidota</taxon>
        <taxon>Flavobacteriia</taxon>
        <taxon>Flavobacteriales</taxon>
        <taxon>Flavobacteriaceae</taxon>
        <taxon>Flavobacterium</taxon>
    </lineage>
</organism>
<name>A0A916XVJ3_9FLAO</name>
<evidence type="ECO:0008006" key="4">
    <source>
        <dbReference type="Google" id="ProtNLM"/>
    </source>
</evidence>
<evidence type="ECO:0000313" key="2">
    <source>
        <dbReference type="EMBL" id="GGD14892.1"/>
    </source>
</evidence>
<dbReference type="InterPro" id="IPR011990">
    <property type="entry name" value="TPR-like_helical_dom_sf"/>
</dbReference>
<evidence type="ECO:0000256" key="1">
    <source>
        <dbReference type="SAM" id="SignalP"/>
    </source>
</evidence>
<feature type="chain" id="PRO_5037735330" description="TPR repeat" evidence="1">
    <location>
        <begin position="21"/>
        <end position="411"/>
    </location>
</feature>
<accession>A0A916XVJ3</accession>
<dbReference type="PANTHER" id="PTHR11102">
    <property type="entry name" value="SEL-1-LIKE PROTEIN"/>
    <property type="match status" value="1"/>
</dbReference>
<keyword evidence="1" id="KW-0732">Signal</keyword>
<protein>
    <recommendedName>
        <fullName evidence="4">TPR repeat</fullName>
    </recommendedName>
</protein>
<dbReference type="PANTHER" id="PTHR11102:SF160">
    <property type="entry name" value="ERAD-ASSOCIATED E3 UBIQUITIN-PROTEIN LIGASE COMPONENT HRD3"/>
    <property type="match status" value="1"/>
</dbReference>
<dbReference type="AlphaFoldDB" id="A0A916XVJ3"/>
<dbReference type="InterPro" id="IPR006597">
    <property type="entry name" value="Sel1-like"/>
</dbReference>
<dbReference type="SMART" id="SM00671">
    <property type="entry name" value="SEL1"/>
    <property type="match status" value="5"/>
</dbReference>
<reference evidence="2" key="1">
    <citation type="journal article" date="2014" name="Int. J. Syst. Evol. Microbiol.">
        <title>Complete genome sequence of Corynebacterium casei LMG S-19264T (=DSM 44701T), isolated from a smear-ripened cheese.</title>
        <authorList>
            <consortium name="US DOE Joint Genome Institute (JGI-PGF)"/>
            <person name="Walter F."/>
            <person name="Albersmeier A."/>
            <person name="Kalinowski J."/>
            <person name="Ruckert C."/>
        </authorList>
    </citation>
    <scope>NUCLEOTIDE SEQUENCE</scope>
    <source>
        <strain evidence="2">CGMCC 1.12506</strain>
    </source>
</reference>
<dbReference type="EMBL" id="BMFG01000001">
    <property type="protein sequence ID" value="GGD14892.1"/>
    <property type="molecule type" value="Genomic_DNA"/>
</dbReference>
<proteinExistence type="predicted"/>
<reference evidence="2" key="2">
    <citation type="submission" date="2020-09" db="EMBL/GenBank/DDBJ databases">
        <authorList>
            <person name="Sun Q."/>
            <person name="Zhou Y."/>
        </authorList>
    </citation>
    <scope>NUCLEOTIDE SEQUENCE</scope>
    <source>
        <strain evidence="2">CGMCC 1.12506</strain>
    </source>
</reference>
<gene>
    <name evidence="2" type="ORF">GCM10011343_02390</name>
</gene>
<comment type="caution">
    <text evidence="2">The sequence shown here is derived from an EMBL/GenBank/DDBJ whole genome shotgun (WGS) entry which is preliminary data.</text>
</comment>
<dbReference type="Pfam" id="PF08238">
    <property type="entry name" value="Sel1"/>
    <property type="match status" value="7"/>
</dbReference>
<dbReference type="SUPFAM" id="SSF81901">
    <property type="entry name" value="HCP-like"/>
    <property type="match status" value="2"/>
</dbReference>
<evidence type="ECO:0000313" key="3">
    <source>
        <dbReference type="Proteomes" id="UP000625735"/>
    </source>
</evidence>
<dbReference type="Gene3D" id="1.25.40.10">
    <property type="entry name" value="Tetratricopeptide repeat domain"/>
    <property type="match status" value="2"/>
</dbReference>
<feature type="signal peptide" evidence="1">
    <location>
        <begin position="1"/>
        <end position="20"/>
    </location>
</feature>
<sequence>MSMKLLTFLMFIGFFCSANLYGQGNNLKAKLLYEEAEVAYSENNFEQAFEKAKKAEELLGNWTPKTGYMKIIALDELCNYTTLEDRYTKMQRKEVDRYMKYVNANEKSVDIDKVKRVIKIEDYILFLVKEDEMTENVEGKKSWEKMQYADALKWFKKGADKGSAFSMYCLGRFYEEGIDVEKNVETAMQWYQKAALKGDPNAIKSLAVLLFHQNSGNKEAGRWMKILTEKGDKSMYSSYGLNLYYQNNLKEAIIWLKKGLQFEDELSIYSMEALGSIYLGLNNTEYKDINESIKWFETSANKGFEVSMFYLGYIYQIELQDYKQSIKWYKMAGDKGNATALYILGSYYQFGFGTTIDYSQAMDFYLKSASLGNINAMTAISVMYKDGYGVKKDKKIANEWKKKAEVASETN</sequence>
<dbReference type="InterPro" id="IPR050767">
    <property type="entry name" value="Sel1_AlgK"/>
</dbReference>